<keyword evidence="7" id="KW-0143">Chaperone</keyword>
<protein>
    <submittedName>
        <fullName evidence="9">ABC-type branched-subunit amino acid transport system substrate-binding protein</fullName>
    </submittedName>
</protein>
<dbReference type="EMBL" id="JAVDYB010000001">
    <property type="protein sequence ID" value="MDR7277161.1"/>
    <property type="molecule type" value="Genomic_DNA"/>
</dbReference>
<dbReference type="PANTHER" id="PTHR47151:SF2">
    <property type="entry name" value="AMINO ACID BINDING PROTEIN"/>
    <property type="match status" value="1"/>
</dbReference>
<sequence>MRLGIDFGTSNTVAVLAGAGGDRTLLMFDGTPALPSAVLWSGEGPLTGADALYGARGRPELLEPSPKARVDDGTVLLGTHEVPVTALIAAVLRRVWAEATRVAGRAPDAVTLAYPAAWGPLRQRVLRAAAAEAGLPEPELIPEPVAAARRVGEGAGLPVGARLLVYDFGAGTFDASVVRRTGDGFVVEASGGLPDVGGADLDAAVVAHLGALYAVRDPAAWRRLTAPRDAVDRRARWQLWEDARRAKELLSRASGTHLHLPLLDVEAPLGRDVLESLAAPLVARTVDAVEALLAGIGLGPGDLAGVHLVGGASRMPLVAAQLHRRLGSAPRVSEQPELVVAEGCAVPDPPRPVPAAVASAVDPAVRAPGRRARRNLLGGVVVVVASVLAVLGATAPWQEGGEGAAPAPTSTPAPTDCTATIAFFGSATVSGSGLSAPMRNATALAVEEHNRSGAGCRVELAEFDGGERGDGAAAAAQRLVADSRILGVVGPVLSTDTHRTGDVLDDGGLPFVSPSASDSTLRAKGWTGRFQLAADEVMQARAAVVYLRSESPQGRLFLVGEDNDYGRSTVTAVKDVAGVAVAGERWIAGDGTVPAADVAAIVASGADSVFFGGFYPDGSVLLRQLRAAGFTGTFVGTDGLIDATFGAQAGDKAAPAIVTGPNIPAGEATGGFPERYRQAYGTAPTAYEAYAYDAANILLSGIAVGARTRAQLLTHVAESEHDSVLMSRYRFAEEGSPDPAKIRVARYALVGGALEYQGTAKVQDG</sequence>
<feature type="domain" description="Leucine-binding protein" evidence="8">
    <location>
        <begin position="420"/>
        <end position="736"/>
    </location>
</feature>
<keyword evidence="5" id="KW-0067">ATP-binding</keyword>
<dbReference type="InterPro" id="IPR028082">
    <property type="entry name" value="Peripla_BP_I"/>
</dbReference>
<dbReference type="SUPFAM" id="SSF53822">
    <property type="entry name" value="Periplasmic binding protein-like I"/>
    <property type="match status" value="1"/>
</dbReference>
<dbReference type="InterPro" id="IPR018181">
    <property type="entry name" value="Heat_shock_70_CS"/>
</dbReference>
<evidence type="ECO:0000256" key="5">
    <source>
        <dbReference type="ARBA" id="ARBA00022840"/>
    </source>
</evidence>
<evidence type="ECO:0000256" key="6">
    <source>
        <dbReference type="ARBA" id="ARBA00023016"/>
    </source>
</evidence>
<comment type="similarity">
    <text evidence="1">Belongs to the heat shock protein 70 family.</text>
</comment>
<dbReference type="InterPro" id="IPR013126">
    <property type="entry name" value="Hsp_70_fam"/>
</dbReference>
<dbReference type="Gene3D" id="3.40.50.2300">
    <property type="match status" value="2"/>
</dbReference>
<dbReference type="PROSITE" id="PS01036">
    <property type="entry name" value="HSP70_3"/>
    <property type="match status" value="1"/>
</dbReference>
<comment type="similarity">
    <text evidence="2">Belongs to the leucine-binding protein family.</text>
</comment>
<dbReference type="PANTHER" id="PTHR47151">
    <property type="entry name" value="LEU/ILE/VAL-BINDING ABC TRANSPORTER SUBUNIT"/>
    <property type="match status" value="1"/>
</dbReference>
<evidence type="ECO:0000259" key="8">
    <source>
        <dbReference type="Pfam" id="PF13458"/>
    </source>
</evidence>
<name>A0AAE3YSR3_9ACTN</name>
<evidence type="ECO:0000256" key="7">
    <source>
        <dbReference type="ARBA" id="ARBA00023186"/>
    </source>
</evidence>
<dbReference type="Gene3D" id="3.90.640.10">
    <property type="entry name" value="Actin, Chain A, domain 4"/>
    <property type="match status" value="1"/>
</dbReference>
<dbReference type="InterPro" id="IPR043129">
    <property type="entry name" value="ATPase_NBD"/>
</dbReference>
<keyword evidence="6" id="KW-0346">Stress response</keyword>
<gene>
    <name evidence="9" type="ORF">J2S41_003939</name>
</gene>
<dbReference type="GO" id="GO:0005524">
    <property type="term" value="F:ATP binding"/>
    <property type="evidence" value="ECO:0007669"/>
    <property type="project" value="UniProtKB-KW"/>
</dbReference>
<proteinExistence type="inferred from homology"/>
<accession>A0AAE3YSR3</accession>
<keyword evidence="10" id="KW-1185">Reference proteome</keyword>
<keyword evidence="3" id="KW-0732">Signal</keyword>
<comment type="caution">
    <text evidence="9">The sequence shown here is derived from an EMBL/GenBank/DDBJ whole genome shotgun (WGS) entry which is preliminary data.</text>
</comment>
<evidence type="ECO:0000256" key="1">
    <source>
        <dbReference type="ARBA" id="ARBA00007381"/>
    </source>
</evidence>
<reference evidence="9" key="1">
    <citation type="submission" date="2023-07" db="EMBL/GenBank/DDBJ databases">
        <title>Sequencing the genomes of 1000 actinobacteria strains.</title>
        <authorList>
            <person name="Klenk H.-P."/>
        </authorList>
    </citation>
    <scope>NUCLEOTIDE SEQUENCE</scope>
    <source>
        <strain evidence="9">DSM 44707</strain>
    </source>
</reference>
<organism evidence="9 10">
    <name type="scientific">Catenuloplanes atrovinosus</name>
    <dbReference type="NCBI Taxonomy" id="137266"/>
    <lineage>
        <taxon>Bacteria</taxon>
        <taxon>Bacillati</taxon>
        <taxon>Actinomycetota</taxon>
        <taxon>Actinomycetes</taxon>
        <taxon>Micromonosporales</taxon>
        <taxon>Micromonosporaceae</taxon>
        <taxon>Catenuloplanes</taxon>
    </lineage>
</organism>
<dbReference type="SUPFAM" id="SSF53067">
    <property type="entry name" value="Actin-like ATPase domain"/>
    <property type="match status" value="2"/>
</dbReference>
<dbReference type="InterPro" id="IPR028081">
    <property type="entry name" value="Leu-bd"/>
</dbReference>
<dbReference type="Proteomes" id="UP001183643">
    <property type="component" value="Unassembled WGS sequence"/>
</dbReference>
<dbReference type="GO" id="GO:0140662">
    <property type="term" value="F:ATP-dependent protein folding chaperone"/>
    <property type="evidence" value="ECO:0007669"/>
    <property type="project" value="InterPro"/>
</dbReference>
<dbReference type="AlphaFoldDB" id="A0AAE3YSR3"/>
<dbReference type="CDD" id="cd06342">
    <property type="entry name" value="PBP1_ABC_LIVBP-like"/>
    <property type="match status" value="1"/>
</dbReference>
<evidence type="ECO:0000256" key="3">
    <source>
        <dbReference type="ARBA" id="ARBA00022729"/>
    </source>
</evidence>
<evidence type="ECO:0000256" key="2">
    <source>
        <dbReference type="ARBA" id="ARBA00010062"/>
    </source>
</evidence>
<evidence type="ECO:0000313" key="9">
    <source>
        <dbReference type="EMBL" id="MDR7277161.1"/>
    </source>
</evidence>
<evidence type="ECO:0000256" key="4">
    <source>
        <dbReference type="ARBA" id="ARBA00022741"/>
    </source>
</evidence>
<dbReference type="Pfam" id="PF13458">
    <property type="entry name" value="Peripla_BP_6"/>
    <property type="match status" value="1"/>
</dbReference>
<evidence type="ECO:0000313" key="10">
    <source>
        <dbReference type="Proteomes" id="UP001183643"/>
    </source>
</evidence>
<dbReference type="Pfam" id="PF00012">
    <property type="entry name" value="HSP70"/>
    <property type="match status" value="1"/>
</dbReference>
<dbReference type="PRINTS" id="PR00301">
    <property type="entry name" value="HEATSHOCK70"/>
</dbReference>
<dbReference type="RefSeq" id="WP_310369362.1">
    <property type="nucleotide sequence ID" value="NZ_JAVDYB010000001.1"/>
</dbReference>
<keyword evidence="4" id="KW-0547">Nucleotide-binding</keyword>
<dbReference type="Gene3D" id="3.30.420.40">
    <property type="match status" value="2"/>
</dbReference>